<feature type="compositionally biased region" description="Gly residues" evidence="5">
    <location>
        <begin position="328"/>
        <end position="338"/>
    </location>
</feature>
<dbReference type="Pfam" id="PF25967">
    <property type="entry name" value="RND-MFP_C"/>
    <property type="match status" value="1"/>
</dbReference>
<dbReference type="Gene3D" id="2.40.30.170">
    <property type="match status" value="1"/>
</dbReference>
<feature type="domain" description="Multidrug resistance protein MdtA-like barrel-sandwich hybrid" evidence="7">
    <location>
        <begin position="59"/>
        <end position="197"/>
    </location>
</feature>
<dbReference type="InterPro" id="IPR058792">
    <property type="entry name" value="Beta-barrel_RND_2"/>
</dbReference>
<keyword evidence="3" id="KW-0813">Transport</keyword>
<dbReference type="Pfam" id="PF25954">
    <property type="entry name" value="Beta-barrel_RND_2"/>
    <property type="match status" value="1"/>
</dbReference>
<comment type="caution">
    <text evidence="10">The sequence shown here is derived from an EMBL/GenBank/DDBJ whole genome shotgun (WGS) entry which is preliminary data.</text>
</comment>
<proteinExistence type="inferred from homology"/>
<dbReference type="Gene3D" id="1.10.287.470">
    <property type="entry name" value="Helix hairpin bin"/>
    <property type="match status" value="1"/>
</dbReference>
<dbReference type="EMBL" id="JAPDPI010000066">
    <property type="protein sequence ID" value="MCW3807874.1"/>
    <property type="molecule type" value="Genomic_DNA"/>
</dbReference>
<evidence type="ECO:0000256" key="4">
    <source>
        <dbReference type="SAM" id="Coils"/>
    </source>
</evidence>
<feature type="region of interest" description="Disordered" evidence="5">
    <location>
        <begin position="402"/>
        <end position="440"/>
    </location>
</feature>
<dbReference type="NCBIfam" id="TIGR01730">
    <property type="entry name" value="RND_mfp"/>
    <property type="match status" value="1"/>
</dbReference>
<evidence type="ECO:0000259" key="9">
    <source>
        <dbReference type="Pfam" id="PF25967"/>
    </source>
</evidence>
<evidence type="ECO:0000256" key="5">
    <source>
        <dbReference type="SAM" id="MobiDB-lite"/>
    </source>
</evidence>
<evidence type="ECO:0000256" key="1">
    <source>
        <dbReference type="ARBA" id="ARBA00004196"/>
    </source>
</evidence>
<evidence type="ECO:0000313" key="10">
    <source>
        <dbReference type="EMBL" id="MCW3807874.1"/>
    </source>
</evidence>
<dbReference type="Gene3D" id="2.40.420.20">
    <property type="match status" value="1"/>
</dbReference>
<dbReference type="InterPro" id="IPR058624">
    <property type="entry name" value="MdtA-like_HH"/>
</dbReference>
<sequence length="440" mass="47698">MKRKKIIIYAAVSSIVLAALLAYSFTSSSKSGYVFETTRVERGSVSNTITATGTLEATNTVVVGTQVSGVIEKLYVDFNSVVSKGQLIAELDRSTLKSTLENAEADFDKAQAEYDYQRKNLERMKMLYNKNVLSQSDFDQAEYSYKLSRAALKSSSANVDKAERNLGYASIYAPIDGVVLNRAVEEGQTVAASMNTPELFTITNDLSIMQVEADVDEADIGLVQDGQDVDFTVDAFPDDTFSGKISEIRLQPNESSNVITYTVIVTVENPDKKLKPGMTASITAYVEQANNVLLVTGKAIRFKPEREMMMAYFESLPEDQKPMPPGGAPGTEGNGMGAPGENAPENPMQGPAPGEMEDNNNSKTLWIKEGNMIKPIHVETGINDGTKVEIISGLSQGDEIVISMSQGKVDKTTSEETSDDDEQSSPFMPTPPKGKGGPPR</sequence>
<feature type="compositionally biased region" description="Pro residues" evidence="5">
    <location>
        <begin position="428"/>
        <end position="440"/>
    </location>
</feature>
<dbReference type="InterPro" id="IPR006143">
    <property type="entry name" value="RND_pump_MFP"/>
</dbReference>
<evidence type="ECO:0000259" key="8">
    <source>
        <dbReference type="Pfam" id="PF25954"/>
    </source>
</evidence>
<dbReference type="GO" id="GO:1990281">
    <property type="term" value="C:efflux pump complex"/>
    <property type="evidence" value="ECO:0007669"/>
    <property type="project" value="TreeGrafter"/>
</dbReference>
<dbReference type="InterPro" id="IPR058627">
    <property type="entry name" value="MdtA-like_C"/>
</dbReference>
<keyword evidence="4" id="KW-0175">Coiled coil</keyword>
<evidence type="ECO:0000256" key="3">
    <source>
        <dbReference type="ARBA" id="ARBA00022448"/>
    </source>
</evidence>
<accession>A0AAE3MHL0</accession>
<dbReference type="SUPFAM" id="SSF111369">
    <property type="entry name" value="HlyD-like secretion proteins"/>
    <property type="match status" value="1"/>
</dbReference>
<name>A0AAE3MHL0_9BACT</name>
<organism evidence="10 11">
    <name type="scientific">Plebeiibacterium marinum</name>
    <dbReference type="NCBI Taxonomy" id="2992111"/>
    <lineage>
        <taxon>Bacteria</taxon>
        <taxon>Pseudomonadati</taxon>
        <taxon>Bacteroidota</taxon>
        <taxon>Bacteroidia</taxon>
        <taxon>Marinilabiliales</taxon>
        <taxon>Marinilabiliaceae</taxon>
        <taxon>Plebeiibacterium</taxon>
    </lineage>
</organism>
<dbReference type="RefSeq" id="WP_301202357.1">
    <property type="nucleotide sequence ID" value="NZ_JAPDPI010000066.1"/>
</dbReference>
<feature type="domain" description="Multidrug resistance protein MdtA-like alpha-helical hairpin" evidence="6">
    <location>
        <begin position="99"/>
        <end position="169"/>
    </location>
</feature>
<dbReference type="GO" id="GO:0015562">
    <property type="term" value="F:efflux transmembrane transporter activity"/>
    <property type="evidence" value="ECO:0007669"/>
    <property type="project" value="TreeGrafter"/>
</dbReference>
<evidence type="ECO:0000259" key="7">
    <source>
        <dbReference type="Pfam" id="PF25917"/>
    </source>
</evidence>
<protein>
    <submittedName>
        <fullName evidence="10">Efflux RND transporter periplasmic adaptor subunit</fullName>
    </submittedName>
</protein>
<dbReference type="InterPro" id="IPR058625">
    <property type="entry name" value="MdtA-like_BSH"/>
</dbReference>
<dbReference type="Pfam" id="PF25876">
    <property type="entry name" value="HH_MFP_RND"/>
    <property type="match status" value="1"/>
</dbReference>
<feature type="domain" description="CusB-like beta-barrel" evidence="8">
    <location>
        <begin position="211"/>
        <end position="283"/>
    </location>
</feature>
<gene>
    <name evidence="10" type="ORF">OM074_19775</name>
</gene>
<keyword evidence="11" id="KW-1185">Reference proteome</keyword>
<dbReference type="PANTHER" id="PTHR30469">
    <property type="entry name" value="MULTIDRUG RESISTANCE PROTEIN MDTA"/>
    <property type="match status" value="1"/>
</dbReference>
<dbReference type="Pfam" id="PF25917">
    <property type="entry name" value="BSH_RND"/>
    <property type="match status" value="1"/>
</dbReference>
<dbReference type="FunFam" id="2.40.30.170:FF:000010">
    <property type="entry name" value="Efflux RND transporter periplasmic adaptor subunit"/>
    <property type="match status" value="1"/>
</dbReference>
<evidence type="ECO:0000313" key="11">
    <source>
        <dbReference type="Proteomes" id="UP001207408"/>
    </source>
</evidence>
<evidence type="ECO:0000256" key="2">
    <source>
        <dbReference type="ARBA" id="ARBA00009477"/>
    </source>
</evidence>
<feature type="region of interest" description="Disordered" evidence="5">
    <location>
        <begin position="317"/>
        <end position="360"/>
    </location>
</feature>
<dbReference type="Proteomes" id="UP001207408">
    <property type="component" value="Unassembled WGS sequence"/>
</dbReference>
<feature type="domain" description="Multidrug resistance protein MdtA-like C-terminal permuted SH3" evidence="9">
    <location>
        <begin position="365"/>
        <end position="404"/>
    </location>
</feature>
<comment type="subcellular location">
    <subcellularLocation>
        <location evidence="1">Cell envelope</location>
    </subcellularLocation>
</comment>
<comment type="similarity">
    <text evidence="2">Belongs to the membrane fusion protein (MFP) (TC 8.A.1) family.</text>
</comment>
<dbReference type="Gene3D" id="2.40.50.100">
    <property type="match status" value="1"/>
</dbReference>
<dbReference type="PANTHER" id="PTHR30469:SF33">
    <property type="entry name" value="SLR1207 PROTEIN"/>
    <property type="match status" value="1"/>
</dbReference>
<reference evidence="10" key="1">
    <citation type="submission" date="2022-10" db="EMBL/GenBank/DDBJ databases">
        <authorList>
            <person name="Yu W.X."/>
        </authorList>
    </citation>
    <scope>NUCLEOTIDE SEQUENCE</scope>
    <source>
        <strain evidence="10">D04</strain>
    </source>
</reference>
<dbReference type="AlphaFoldDB" id="A0AAE3MHL0"/>
<feature type="coiled-coil region" evidence="4">
    <location>
        <begin position="93"/>
        <end position="120"/>
    </location>
</feature>
<evidence type="ECO:0000259" key="6">
    <source>
        <dbReference type="Pfam" id="PF25876"/>
    </source>
</evidence>